<dbReference type="PROSITE" id="PS51186">
    <property type="entry name" value="GNAT"/>
    <property type="match status" value="1"/>
</dbReference>
<dbReference type="PANTHER" id="PTHR43877">
    <property type="entry name" value="AMINOALKYLPHOSPHONATE N-ACETYLTRANSFERASE-RELATED-RELATED"/>
    <property type="match status" value="1"/>
</dbReference>
<evidence type="ECO:0000256" key="2">
    <source>
        <dbReference type="ARBA" id="ARBA00023315"/>
    </source>
</evidence>
<evidence type="ECO:0000313" key="4">
    <source>
        <dbReference type="EMBL" id="GAA5481833.1"/>
    </source>
</evidence>
<name>A0ABP9UPU7_9BACT</name>
<dbReference type="InterPro" id="IPR000182">
    <property type="entry name" value="GNAT_dom"/>
</dbReference>
<dbReference type="Gene3D" id="3.40.630.30">
    <property type="match status" value="1"/>
</dbReference>
<gene>
    <name evidence="4" type="primary">mshD</name>
    <name evidence="4" type="ORF">Hsar01_01044</name>
</gene>
<organism evidence="4 5">
    <name type="scientific">Haloferula sargassicola</name>
    <dbReference type="NCBI Taxonomy" id="490096"/>
    <lineage>
        <taxon>Bacteria</taxon>
        <taxon>Pseudomonadati</taxon>
        <taxon>Verrucomicrobiota</taxon>
        <taxon>Verrucomicrobiia</taxon>
        <taxon>Verrucomicrobiales</taxon>
        <taxon>Verrucomicrobiaceae</taxon>
        <taxon>Haloferula</taxon>
    </lineage>
</organism>
<comment type="caution">
    <text evidence="4">The sequence shown here is derived from an EMBL/GenBank/DDBJ whole genome shotgun (WGS) entry which is preliminary data.</text>
</comment>
<feature type="domain" description="N-acetyltransferase" evidence="3">
    <location>
        <begin position="6"/>
        <end position="152"/>
    </location>
</feature>
<keyword evidence="1" id="KW-0808">Transferase</keyword>
<evidence type="ECO:0000259" key="3">
    <source>
        <dbReference type="PROSITE" id="PS51186"/>
    </source>
</evidence>
<dbReference type="InterPro" id="IPR050832">
    <property type="entry name" value="Bact_Acetyltransf"/>
</dbReference>
<dbReference type="CDD" id="cd04301">
    <property type="entry name" value="NAT_SF"/>
    <property type="match status" value="1"/>
</dbReference>
<dbReference type="InterPro" id="IPR016181">
    <property type="entry name" value="Acyl_CoA_acyltransferase"/>
</dbReference>
<dbReference type="SUPFAM" id="SSF55729">
    <property type="entry name" value="Acyl-CoA N-acyltransferases (Nat)"/>
    <property type="match status" value="1"/>
</dbReference>
<dbReference type="PANTHER" id="PTHR43877:SF2">
    <property type="entry name" value="AMINOALKYLPHOSPHONATE N-ACETYLTRANSFERASE-RELATED"/>
    <property type="match status" value="1"/>
</dbReference>
<keyword evidence="5" id="KW-1185">Reference proteome</keyword>
<evidence type="ECO:0000313" key="5">
    <source>
        <dbReference type="Proteomes" id="UP001476282"/>
    </source>
</evidence>
<sequence>MGEELGKIRRAGKDDIPVLGGLLGHLFAQEAEFVPDPEKQARGLRMILDQPDSGLLLVAETADGVVGMVSVLFSISTAEGGRVGWLEDMIVDPAHRGTGIGQRLLRSAIKQARTAGCLRLTLLTDSDNIAAVCFYTRAGFIGSPMIPLRMKL</sequence>
<dbReference type="RefSeq" id="WP_353565981.1">
    <property type="nucleotide sequence ID" value="NZ_BAABRI010000005.1"/>
</dbReference>
<reference evidence="4 5" key="1">
    <citation type="submission" date="2024-02" db="EMBL/GenBank/DDBJ databases">
        <title>Haloferula sargassicola NBRC 104335.</title>
        <authorList>
            <person name="Ichikawa N."/>
            <person name="Katano-Makiyama Y."/>
            <person name="Hidaka K."/>
        </authorList>
    </citation>
    <scope>NUCLEOTIDE SEQUENCE [LARGE SCALE GENOMIC DNA]</scope>
    <source>
        <strain evidence="4 5">NBRC 104335</strain>
    </source>
</reference>
<accession>A0ABP9UPU7</accession>
<keyword evidence="2" id="KW-0012">Acyltransferase</keyword>
<dbReference type="Pfam" id="PF00583">
    <property type="entry name" value="Acetyltransf_1"/>
    <property type="match status" value="1"/>
</dbReference>
<protein>
    <submittedName>
        <fullName evidence="4">Mycothiol acetyltransferase</fullName>
    </submittedName>
</protein>
<evidence type="ECO:0000256" key="1">
    <source>
        <dbReference type="ARBA" id="ARBA00022679"/>
    </source>
</evidence>
<dbReference type="Proteomes" id="UP001476282">
    <property type="component" value="Unassembled WGS sequence"/>
</dbReference>
<dbReference type="EMBL" id="BAABRI010000005">
    <property type="protein sequence ID" value="GAA5481833.1"/>
    <property type="molecule type" value="Genomic_DNA"/>
</dbReference>
<proteinExistence type="predicted"/>